<comment type="caution">
    <text evidence="1">The sequence shown here is derived from an EMBL/GenBank/DDBJ whole genome shotgun (WGS) entry which is preliminary data.</text>
</comment>
<evidence type="ECO:0000313" key="1">
    <source>
        <dbReference type="EMBL" id="TPP10467.1"/>
    </source>
</evidence>
<dbReference type="RefSeq" id="WP_140826812.1">
    <property type="nucleotide sequence ID" value="NZ_VFYP01000001.1"/>
</dbReference>
<accession>A0A504UA70</accession>
<dbReference type="AlphaFoldDB" id="A0A504UA70"/>
<name>A0A504UA70_9HYPH</name>
<evidence type="ECO:0000313" key="2">
    <source>
        <dbReference type="Proteomes" id="UP000316429"/>
    </source>
</evidence>
<keyword evidence="2" id="KW-1185">Reference proteome</keyword>
<dbReference type="EMBL" id="VFYP01000001">
    <property type="protein sequence ID" value="TPP10467.1"/>
    <property type="molecule type" value="Genomic_DNA"/>
</dbReference>
<proteinExistence type="predicted"/>
<organism evidence="1 2">
    <name type="scientific">Rhizobium glycinendophyticum</name>
    <dbReference type="NCBI Taxonomy" id="2589807"/>
    <lineage>
        <taxon>Bacteria</taxon>
        <taxon>Pseudomonadati</taxon>
        <taxon>Pseudomonadota</taxon>
        <taxon>Alphaproteobacteria</taxon>
        <taxon>Hyphomicrobiales</taxon>
        <taxon>Rhizobiaceae</taxon>
        <taxon>Rhizobium/Agrobacterium group</taxon>
        <taxon>Rhizobium</taxon>
    </lineage>
</organism>
<dbReference type="OrthoDB" id="8279269at2"/>
<sequence>MSLRTRPIHCKFETLRLAGEQGRTNTPYNRIGPAVAAEQISARYAGHAGRIARPATIFSDFRA</sequence>
<protein>
    <submittedName>
        <fullName evidence="1">Uncharacterized protein</fullName>
    </submittedName>
</protein>
<reference evidence="1 2" key="1">
    <citation type="submission" date="2019-06" db="EMBL/GenBank/DDBJ databases">
        <title>Rhizobium sp. CL12 isolated from roots of soybean.</title>
        <authorList>
            <person name="Wang C."/>
        </authorList>
    </citation>
    <scope>NUCLEOTIDE SEQUENCE [LARGE SCALE GENOMIC DNA]</scope>
    <source>
        <strain evidence="1 2">CL12</strain>
    </source>
</reference>
<gene>
    <name evidence="1" type="ORF">FJQ55_06360</name>
</gene>
<dbReference type="Proteomes" id="UP000316429">
    <property type="component" value="Unassembled WGS sequence"/>
</dbReference>